<dbReference type="GO" id="GO:0005886">
    <property type="term" value="C:plasma membrane"/>
    <property type="evidence" value="ECO:0007669"/>
    <property type="project" value="UniProtKB-SubCell"/>
</dbReference>
<evidence type="ECO:0000256" key="5">
    <source>
        <dbReference type="ARBA" id="ARBA00022989"/>
    </source>
</evidence>
<keyword evidence="7" id="KW-0874">Quinone</keyword>
<evidence type="ECO:0000256" key="8">
    <source>
        <dbReference type="SAM" id="Phobius"/>
    </source>
</evidence>
<sequence>MSTNSEIVAQEWAFMIFIFIIFSLCIFMIFGGWFLGGKSIGRYKNTQFESGIKSVGNTNICLSIQFYLVAMLFVIFDVEALFLYAWAISVRENGWIGFVEASVFIISILLCLIYLVKFGIFNRTPKYR</sequence>
<evidence type="ECO:0000256" key="6">
    <source>
        <dbReference type="ARBA" id="ARBA00023136"/>
    </source>
</evidence>
<evidence type="ECO:0000256" key="4">
    <source>
        <dbReference type="ARBA" id="ARBA00022692"/>
    </source>
</evidence>
<keyword evidence="4 7" id="KW-0812">Transmembrane</keyword>
<accession>A0A2P5T0Y3</accession>
<keyword evidence="7" id="KW-0520">NAD</keyword>
<dbReference type="InterPro" id="IPR000440">
    <property type="entry name" value="NADH_UbQ/plastoQ_OxRdtase_su3"/>
</dbReference>
<dbReference type="GO" id="GO:0008137">
    <property type="term" value="F:NADH dehydrogenase (ubiquinone) activity"/>
    <property type="evidence" value="ECO:0007669"/>
    <property type="project" value="InterPro"/>
</dbReference>
<dbReference type="GO" id="GO:0048038">
    <property type="term" value="F:quinone binding"/>
    <property type="evidence" value="ECO:0007669"/>
    <property type="project" value="UniProtKB-KW"/>
</dbReference>
<organism evidence="9 10">
    <name type="scientific">Candidatus Pantoea edessiphila</name>
    <dbReference type="NCBI Taxonomy" id="2044610"/>
    <lineage>
        <taxon>Bacteria</taxon>
        <taxon>Pseudomonadati</taxon>
        <taxon>Pseudomonadota</taxon>
        <taxon>Gammaproteobacteria</taxon>
        <taxon>Enterobacterales</taxon>
        <taxon>Erwiniaceae</taxon>
        <taxon>Pantoea</taxon>
    </lineage>
</organism>
<dbReference type="Pfam" id="PF00507">
    <property type="entry name" value="Oxidored_q4"/>
    <property type="match status" value="1"/>
</dbReference>
<evidence type="ECO:0000256" key="2">
    <source>
        <dbReference type="ARBA" id="ARBA00008472"/>
    </source>
</evidence>
<comment type="subcellular location">
    <subcellularLocation>
        <location evidence="7">Cell membrane</location>
        <topology evidence="7">Multi-pass membrane protein</topology>
    </subcellularLocation>
    <subcellularLocation>
        <location evidence="1">Membrane</location>
    </subcellularLocation>
</comment>
<keyword evidence="5 8" id="KW-1133">Transmembrane helix</keyword>
<evidence type="ECO:0000256" key="7">
    <source>
        <dbReference type="RuleBase" id="RU003639"/>
    </source>
</evidence>
<comment type="catalytic activity">
    <reaction evidence="7">
        <text>a quinone + NADH + 5 H(+)(in) = a quinol + NAD(+) + 4 H(+)(out)</text>
        <dbReference type="Rhea" id="RHEA:57888"/>
        <dbReference type="ChEBI" id="CHEBI:15378"/>
        <dbReference type="ChEBI" id="CHEBI:24646"/>
        <dbReference type="ChEBI" id="CHEBI:57540"/>
        <dbReference type="ChEBI" id="CHEBI:57945"/>
        <dbReference type="ChEBI" id="CHEBI:132124"/>
    </reaction>
</comment>
<feature type="transmembrane region" description="Helical" evidence="8">
    <location>
        <begin position="66"/>
        <end position="88"/>
    </location>
</feature>
<evidence type="ECO:0000313" key="10">
    <source>
        <dbReference type="Proteomes" id="UP000296153"/>
    </source>
</evidence>
<proteinExistence type="inferred from homology"/>
<evidence type="ECO:0000313" key="9">
    <source>
        <dbReference type="EMBL" id="PPI88226.1"/>
    </source>
</evidence>
<dbReference type="AlphaFoldDB" id="A0A2P5T0Y3"/>
<protein>
    <recommendedName>
        <fullName evidence="7">NADH-quinone oxidoreductase subunit</fullName>
        <ecNumber evidence="7">7.1.1.-</ecNumber>
    </recommendedName>
</protein>
<comment type="function">
    <text evidence="7">NDH-1 shuttles electrons from NADH, via FMN and iron-sulfur (Fe-S) centers, to quinones in the respiratory chain.</text>
</comment>
<comment type="similarity">
    <text evidence="2 7">Belongs to the complex I subunit 3 family.</text>
</comment>
<feature type="transmembrane region" description="Helical" evidence="8">
    <location>
        <begin position="94"/>
        <end position="116"/>
    </location>
</feature>
<feature type="transmembrane region" description="Helical" evidence="8">
    <location>
        <begin position="12"/>
        <end position="35"/>
    </location>
</feature>
<dbReference type="Proteomes" id="UP000296153">
    <property type="component" value="Unassembled WGS sequence"/>
</dbReference>
<dbReference type="OrthoDB" id="9791970at2"/>
<dbReference type="PANTHER" id="PTHR11058">
    <property type="entry name" value="NADH-UBIQUINONE OXIDOREDUCTASE CHAIN 3"/>
    <property type="match status" value="1"/>
</dbReference>
<dbReference type="EC" id="7.1.1.-" evidence="7"/>
<name>A0A2P5T0Y3_9GAMM</name>
<dbReference type="Gene3D" id="1.20.58.1610">
    <property type="entry name" value="NADH:ubiquinone/plastoquinone oxidoreductase, chain 3"/>
    <property type="match status" value="1"/>
</dbReference>
<keyword evidence="3" id="KW-0813">Transport</keyword>
<evidence type="ECO:0000256" key="3">
    <source>
        <dbReference type="ARBA" id="ARBA00022448"/>
    </source>
</evidence>
<gene>
    <name evidence="9" type="ORF">CRV12_01155</name>
</gene>
<dbReference type="PANTHER" id="PTHR11058:SF21">
    <property type="entry name" value="NADH-QUINONE OXIDOREDUCTASE SUBUNIT A"/>
    <property type="match status" value="1"/>
</dbReference>
<evidence type="ECO:0000256" key="1">
    <source>
        <dbReference type="ARBA" id="ARBA00004370"/>
    </source>
</evidence>
<dbReference type="EMBL" id="PDKT01000001">
    <property type="protein sequence ID" value="PPI88226.1"/>
    <property type="molecule type" value="Genomic_DNA"/>
</dbReference>
<reference evidence="9 10" key="1">
    <citation type="journal article" date="2018" name="Genome Biol. Evol.">
        <title>Cladogenesis and Genomic Streamlining in Extracellular Endosymbionts of Tropical Stink Bugs.</title>
        <authorList>
            <person name="Otero-Bravo A."/>
            <person name="Goffredi S."/>
            <person name="Sabree Z.L."/>
        </authorList>
    </citation>
    <scope>NUCLEOTIDE SEQUENCE [LARGE SCALE GENOMIC DNA]</scope>
    <source>
        <strain evidence="9 10">SoEE</strain>
    </source>
</reference>
<keyword evidence="6 8" id="KW-0472">Membrane</keyword>
<dbReference type="GO" id="GO:0030964">
    <property type="term" value="C:NADH dehydrogenase complex"/>
    <property type="evidence" value="ECO:0007669"/>
    <property type="project" value="TreeGrafter"/>
</dbReference>
<dbReference type="RefSeq" id="WP_136130837.1">
    <property type="nucleotide sequence ID" value="NZ_PDKT01000001.1"/>
</dbReference>
<dbReference type="InterPro" id="IPR038430">
    <property type="entry name" value="NDAH_ubi_oxred_su3_sf"/>
</dbReference>
<comment type="caution">
    <text evidence="9">The sequence shown here is derived from an EMBL/GenBank/DDBJ whole genome shotgun (WGS) entry which is preliminary data.</text>
</comment>